<proteinExistence type="predicted"/>
<evidence type="ECO:0000313" key="1">
    <source>
        <dbReference type="EMBL" id="DAD72213.1"/>
    </source>
</evidence>
<name>A0A8S5LQ90_9CAUD</name>
<dbReference type="EMBL" id="BK015895">
    <property type="protein sequence ID" value="DAD72213.1"/>
    <property type="molecule type" value="Genomic_DNA"/>
</dbReference>
<protein>
    <submittedName>
        <fullName evidence="1">Uncharacterized protein</fullName>
    </submittedName>
</protein>
<organism evidence="1">
    <name type="scientific">Siphoviridae sp. ctTC45</name>
    <dbReference type="NCBI Taxonomy" id="2827573"/>
    <lineage>
        <taxon>Viruses</taxon>
        <taxon>Duplodnaviria</taxon>
        <taxon>Heunggongvirae</taxon>
        <taxon>Uroviricota</taxon>
        <taxon>Caudoviricetes</taxon>
    </lineage>
</organism>
<accession>A0A8S5LQ90</accession>
<reference evidence="1" key="1">
    <citation type="journal article" date="2021" name="Proc. Natl. Acad. Sci. U.S.A.">
        <title>A Catalog of Tens of Thousands of Viruses from Human Metagenomes Reveals Hidden Associations with Chronic Diseases.</title>
        <authorList>
            <person name="Tisza M.J."/>
            <person name="Buck C.B."/>
        </authorList>
    </citation>
    <scope>NUCLEOTIDE SEQUENCE</scope>
    <source>
        <strain evidence="1">CtTC45</strain>
    </source>
</reference>
<sequence length="132" mass="14622">MANRVCVLCGAKYDYCPNCDADKGKPIWMTCWDKAECHDIWAVLSGYNSHDKTAKDVVDVLDKYNVTDFTKYGGQIEADLKAIVKEVKGTKTAKAKSSKNVATLEEKADEVVKENIKDKKIVNSDLETNIGA</sequence>